<evidence type="ECO:0000313" key="1">
    <source>
        <dbReference type="EMBL" id="CAD7238711.1"/>
    </source>
</evidence>
<reference evidence="1" key="1">
    <citation type="submission" date="2020-11" db="EMBL/GenBank/DDBJ databases">
        <authorList>
            <person name="Tran Van P."/>
        </authorList>
    </citation>
    <scope>NUCLEOTIDE SEQUENCE</scope>
</reference>
<organism evidence="1">
    <name type="scientific">Cyprideis torosa</name>
    <dbReference type="NCBI Taxonomy" id="163714"/>
    <lineage>
        <taxon>Eukaryota</taxon>
        <taxon>Metazoa</taxon>
        <taxon>Ecdysozoa</taxon>
        <taxon>Arthropoda</taxon>
        <taxon>Crustacea</taxon>
        <taxon>Oligostraca</taxon>
        <taxon>Ostracoda</taxon>
        <taxon>Podocopa</taxon>
        <taxon>Podocopida</taxon>
        <taxon>Cytherocopina</taxon>
        <taxon>Cytheroidea</taxon>
        <taxon>Cytherideidae</taxon>
        <taxon>Cyprideis</taxon>
    </lineage>
</organism>
<protein>
    <submittedName>
        <fullName evidence="1">Uncharacterized protein</fullName>
    </submittedName>
</protein>
<gene>
    <name evidence="1" type="ORF">CTOB1V02_LOCUS16526</name>
</gene>
<dbReference type="AlphaFoldDB" id="A0A7R8X0R3"/>
<dbReference type="EMBL" id="OB707075">
    <property type="protein sequence ID" value="CAD7238711.1"/>
    <property type="molecule type" value="Genomic_DNA"/>
</dbReference>
<feature type="non-terminal residue" evidence="1">
    <location>
        <position position="1"/>
    </location>
</feature>
<name>A0A7R8X0R3_9CRUS</name>
<feature type="non-terminal residue" evidence="1">
    <location>
        <position position="141"/>
    </location>
</feature>
<accession>A0A7R8X0R3</accession>
<proteinExistence type="predicted"/>
<sequence length="141" mass="15820">RGSPQGNRRRNWLCGESGESGKRKVFLSASSFTLPQVIFQRYYHSQQQEIMTAMTPGSSVCFLQVLLVVCLFYFLALGSSSAVEALEVAVDAGKPLEDDGDSYMTKRQHYRMIRDIAEDPSALRSLIRDLLNEAASKQKPR</sequence>